<feature type="transmembrane region" description="Helical" evidence="1">
    <location>
        <begin position="53"/>
        <end position="71"/>
    </location>
</feature>
<accession>A0A3P7J323</accession>
<feature type="transmembrane region" description="Helical" evidence="1">
    <location>
        <begin position="30"/>
        <end position="46"/>
    </location>
</feature>
<reference evidence="2 3" key="1">
    <citation type="submission" date="2018-11" db="EMBL/GenBank/DDBJ databases">
        <authorList>
            <consortium name="Pathogen Informatics"/>
        </authorList>
    </citation>
    <scope>NUCLEOTIDE SEQUENCE [LARGE SCALE GENOMIC DNA]</scope>
</reference>
<dbReference type="Proteomes" id="UP000270094">
    <property type="component" value="Unassembled WGS sequence"/>
</dbReference>
<evidence type="ECO:0000313" key="2">
    <source>
        <dbReference type="EMBL" id="VDM70787.1"/>
    </source>
</evidence>
<gene>
    <name evidence="2" type="ORF">SVUK_LOCUS5785</name>
</gene>
<evidence type="ECO:0000256" key="1">
    <source>
        <dbReference type="SAM" id="Phobius"/>
    </source>
</evidence>
<protein>
    <submittedName>
        <fullName evidence="2">Uncharacterized protein</fullName>
    </submittedName>
</protein>
<evidence type="ECO:0000313" key="3">
    <source>
        <dbReference type="Proteomes" id="UP000270094"/>
    </source>
</evidence>
<proteinExistence type="predicted"/>
<keyword evidence="1" id="KW-1133">Transmembrane helix</keyword>
<keyword evidence="3" id="KW-1185">Reference proteome</keyword>
<dbReference type="AlphaFoldDB" id="A0A3P7J323"/>
<sequence length="89" mass="10007">MLLLPYLFANGSGCSSLGTVLKNGRFNGRGYMFLAADFLFLGSLLINGGWAKWLTLSTLVIATISYMGYLVTPDWREIVDSKHYYSNWK</sequence>
<organism evidence="2 3">
    <name type="scientific">Strongylus vulgaris</name>
    <name type="common">Blood worm</name>
    <dbReference type="NCBI Taxonomy" id="40348"/>
    <lineage>
        <taxon>Eukaryota</taxon>
        <taxon>Metazoa</taxon>
        <taxon>Ecdysozoa</taxon>
        <taxon>Nematoda</taxon>
        <taxon>Chromadorea</taxon>
        <taxon>Rhabditida</taxon>
        <taxon>Rhabditina</taxon>
        <taxon>Rhabditomorpha</taxon>
        <taxon>Strongyloidea</taxon>
        <taxon>Strongylidae</taxon>
        <taxon>Strongylus</taxon>
    </lineage>
</organism>
<keyword evidence="1" id="KW-0472">Membrane</keyword>
<dbReference type="EMBL" id="UYYB01017588">
    <property type="protein sequence ID" value="VDM70787.1"/>
    <property type="molecule type" value="Genomic_DNA"/>
</dbReference>
<name>A0A3P7J323_STRVU</name>
<dbReference type="OrthoDB" id="4330at2759"/>
<keyword evidence="1" id="KW-0812">Transmembrane</keyword>
<feature type="non-terminal residue" evidence="2">
    <location>
        <position position="89"/>
    </location>
</feature>